<organism evidence="3 4">
    <name type="scientific">Pollutimonas bauzanensis</name>
    <dbReference type="NCBI Taxonomy" id="658167"/>
    <lineage>
        <taxon>Bacteria</taxon>
        <taxon>Pseudomonadati</taxon>
        <taxon>Pseudomonadota</taxon>
        <taxon>Betaproteobacteria</taxon>
        <taxon>Burkholderiales</taxon>
        <taxon>Alcaligenaceae</taxon>
        <taxon>Pollutimonas</taxon>
    </lineage>
</organism>
<reference evidence="3 4" key="1">
    <citation type="submission" date="2016-11" db="EMBL/GenBank/DDBJ databases">
        <authorList>
            <person name="Jaros S."/>
            <person name="Januszkiewicz K."/>
            <person name="Wedrychowicz H."/>
        </authorList>
    </citation>
    <scope>NUCLEOTIDE SEQUENCE [LARGE SCALE GENOMIC DNA]</scope>
    <source>
        <strain evidence="3 4">CGMCC 1.10190</strain>
    </source>
</reference>
<feature type="domain" description="VOC" evidence="2">
    <location>
        <begin position="43"/>
        <end position="158"/>
    </location>
</feature>
<dbReference type="Proteomes" id="UP000184226">
    <property type="component" value="Unassembled WGS sequence"/>
</dbReference>
<dbReference type="AlphaFoldDB" id="A0A1M5UJH4"/>
<dbReference type="EMBL" id="FQXE01000004">
    <property type="protein sequence ID" value="SHH63222.1"/>
    <property type="molecule type" value="Genomic_DNA"/>
</dbReference>
<dbReference type="Gene3D" id="3.10.180.10">
    <property type="entry name" value="2,3-Dihydroxybiphenyl 1,2-Dioxygenase, domain 1"/>
    <property type="match status" value="1"/>
</dbReference>
<dbReference type="STRING" id="658167.SAMN04488135_10420"/>
<name>A0A1M5UJH4_9BURK</name>
<dbReference type="InterPro" id="IPR037523">
    <property type="entry name" value="VOC_core"/>
</dbReference>
<dbReference type="PROSITE" id="PS51819">
    <property type="entry name" value="VOC"/>
    <property type="match status" value="1"/>
</dbReference>
<feature type="region of interest" description="Disordered" evidence="1">
    <location>
        <begin position="1"/>
        <end position="20"/>
    </location>
</feature>
<gene>
    <name evidence="3" type="ORF">SAMN04488135_10420</name>
</gene>
<evidence type="ECO:0000313" key="4">
    <source>
        <dbReference type="Proteomes" id="UP000184226"/>
    </source>
</evidence>
<keyword evidence="4" id="KW-1185">Reference proteome</keyword>
<sequence length="163" mass="17995">MDRTATVTDAKFRPETDGGQPKIQLRTTIELSTDMSESIAKLRSFSFVLAVPDLKRSASYFHDALGFRLEWPEGSGWQLVSRGDVRIMIGHCPDAMLPSATGDHSYFGYLNVDDADAFHSELVNRGAIILQPPTDRAHGMREFVIGTPDGHRMMVGQELSAAN</sequence>
<protein>
    <submittedName>
        <fullName evidence="3">Uncharacterized conserved protein PhnB, glyoxalase superfamily</fullName>
    </submittedName>
</protein>
<dbReference type="InterPro" id="IPR029068">
    <property type="entry name" value="Glyas_Bleomycin-R_OHBP_Dase"/>
</dbReference>
<evidence type="ECO:0000256" key="1">
    <source>
        <dbReference type="SAM" id="MobiDB-lite"/>
    </source>
</evidence>
<dbReference type="InterPro" id="IPR004360">
    <property type="entry name" value="Glyas_Fos-R_dOase_dom"/>
</dbReference>
<dbReference type="RefSeq" id="WP_245801211.1">
    <property type="nucleotide sequence ID" value="NZ_FQXE01000004.1"/>
</dbReference>
<evidence type="ECO:0000313" key="3">
    <source>
        <dbReference type="EMBL" id="SHH63222.1"/>
    </source>
</evidence>
<dbReference type="Pfam" id="PF00903">
    <property type="entry name" value="Glyoxalase"/>
    <property type="match status" value="1"/>
</dbReference>
<evidence type="ECO:0000259" key="2">
    <source>
        <dbReference type="PROSITE" id="PS51819"/>
    </source>
</evidence>
<dbReference type="SUPFAM" id="SSF54593">
    <property type="entry name" value="Glyoxalase/Bleomycin resistance protein/Dihydroxybiphenyl dioxygenase"/>
    <property type="match status" value="1"/>
</dbReference>
<proteinExistence type="predicted"/>
<accession>A0A1M5UJH4</accession>